<keyword evidence="3" id="KW-1185">Reference proteome</keyword>
<proteinExistence type="predicted"/>
<comment type="caution">
    <text evidence="2">The sequence shown here is derived from an EMBL/GenBank/DDBJ whole genome shotgun (WGS) entry which is preliminary data.</text>
</comment>
<organism evidence="2 3">
    <name type="scientific">Pleurodeles waltl</name>
    <name type="common">Iberian ribbed newt</name>
    <dbReference type="NCBI Taxonomy" id="8319"/>
    <lineage>
        <taxon>Eukaryota</taxon>
        <taxon>Metazoa</taxon>
        <taxon>Chordata</taxon>
        <taxon>Craniata</taxon>
        <taxon>Vertebrata</taxon>
        <taxon>Euteleostomi</taxon>
        <taxon>Amphibia</taxon>
        <taxon>Batrachia</taxon>
        <taxon>Caudata</taxon>
        <taxon>Salamandroidea</taxon>
        <taxon>Salamandridae</taxon>
        <taxon>Pleurodelinae</taxon>
        <taxon>Pleurodeles</taxon>
    </lineage>
</organism>
<evidence type="ECO:0000256" key="1">
    <source>
        <dbReference type="SAM" id="MobiDB-lite"/>
    </source>
</evidence>
<dbReference type="Proteomes" id="UP001066276">
    <property type="component" value="Chromosome 5"/>
</dbReference>
<evidence type="ECO:0000313" key="3">
    <source>
        <dbReference type="Proteomes" id="UP001066276"/>
    </source>
</evidence>
<sequence>MQSESPLRAFRCVSSLGVVAEITIAPAEPRLRHGCVRVLGWSTGRKPPARASHPEASCSVRGRWET</sequence>
<dbReference type="EMBL" id="JANPWB010000009">
    <property type="protein sequence ID" value="KAJ1157606.1"/>
    <property type="molecule type" value="Genomic_DNA"/>
</dbReference>
<accession>A0AAV7RYP3</accession>
<protein>
    <submittedName>
        <fullName evidence="2">Uncharacterized protein</fullName>
    </submittedName>
</protein>
<name>A0AAV7RYP3_PLEWA</name>
<feature type="region of interest" description="Disordered" evidence="1">
    <location>
        <begin position="44"/>
        <end position="66"/>
    </location>
</feature>
<evidence type="ECO:0000313" key="2">
    <source>
        <dbReference type="EMBL" id="KAJ1157606.1"/>
    </source>
</evidence>
<dbReference type="AlphaFoldDB" id="A0AAV7RYP3"/>
<reference evidence="2" key="1">
    <citation type="journal article" date="2022" name="bioRxiv">
        <title>Sequencing and chromosome-scale assembly of the giantPleurodeles waltlgenome.</title>
        <authorList>
            <person name="Brown T."/>
            <person name="Elewa A."/>
            <person name="Iarovenko S."/>
            <person name="Subramanian E."/>
            <person name="Araus A.J."/>
            <person name="Petzold A."/>
            <person name="Susuki M."/>
            <person name="Suzuki K.-i.T."/>
            <person name="Hayashi T."/>
            <person name="Toyoda A."/>
            <person name="Oliveira C."/>
            <person name="Osipova E."/>
            <person name="Leigh N.D."/>
            <person name="Simon A."/>
            <person name="Yun M.H."/>
        </authorList>
    </citation>
    <scope>NUCLEOTIDE SEQUENCE</scope>
    <source>
        <strain evidence="2">20211129_DDA</strain>
        <tissue evidence="2">Liver</tissue>
    </source>
</reference>
<gene>
    <name evidence="2" type="ORF">NDU88_010311</name>
</gene>